<evidence type="ECO:0000256" key="17">
    <source>
        <dbReference type="ARBA" id="ARBA00048600"/>
    </source>
</evidence>
<keyword evidence="14 19" id="KW-0275">Fatty acid biosynthesis</keyword>
<evidence type="ECO:0000256" key="5">
    <source>
        <dbReference type="ARBA" id="ARBA00017242"/>
    </source>
</evidence>
<evidence type="ECO:0000259" key="20">
    <source>
        <dbReference type="PROSITE" id="PS50975"/>
    </source>
</evidence>
<evidence type="ECO:0000256" key="16">
    <source>
        <dbReference type="ARBA" id="ARBA00033786"/>
    </source>
</evidence>
<dbReference type="GO" id="GO:0006633">
    <property type="term" value="P:fatty acid biosynthetic process"/>
    <property type="evidence" value="ECO:0007669"/>
    <property type="project" value="UniProtKB-KW"/>
</dbReference>
<name>A0A6A7RNX5_9PROT</name>
<evidence type="ECO:0000256" key="1">
    <source>
        <dbReference type="ARBA" id="ARBA00003761"/>
    </source>
</evidence>
<evidence type="ECO:0000256" key="15">
    <source>
        <dbReference type="ARBA" id="ARBA00023267"/>
    </source>
</evidence>
<dbReference type="Pfam" id="PF02786">
    <property type="entry name" value="CPSase_L_D2"/>
    <property type="match status" value="1"/>
</dbReference>
<evidence type="ECO:0000313" key="22">
    <source>
        <dbReference type="EMBL" id="MQM29254.1"/>
    </source>
</evidence>
<dbReference type="EMBL" id="PDHS01000029">
    <property type="protein sequence ID" value="MQM29254.1"/>
    <property type="molecule type" value="Genomic_DNA"/>
</dbReference>
<dbReference type="AlphaFoldDB" id="A0A6A7RNX5"/>
<dbReference type="InterPro" id="IPR011761">
    <property type="entry name" value="ATP-grasp"/>
</dbReference>
<comment type="function">
    <text evidence="1 19">This protein is a component of the acetyl coenzyme A carboxylase complex; first, biotin carboxylase catalyzes the carboxylation of the carrier protein and then the transcarboxylase transfers the carboxyl group to form malonyl-CoA.</text>
</comment>
<keyword evidence="8" id="KW-0479">Metal-binding</keyword>
<keyword evidence="6 19" id="KW-0444">Lipid biosynthesis</keyword>
<reference evidence="22 23" key="1">
    <citation type="submission" date="2017-09" db="EMBL/GenBank/DDBJ databases">
        <title>Metagenomic Analysis Reveals Denitrifying Candidatus Accumulibacter and Flanking Population as a Source of N2O.</title>
        <authorList>
            <person name="Gao H."/>
            <person name="Mao Y."/>
            <person name="Zhao X."/>
            <person name="Liu W.-T."/>
            <person name="Zhang T."/>
            <person name="Wells G."/>
        </authorList>
    </citation>
    <scope>NUCLEOTIDE SEQUENCE [LARGE SCALE GENOMIC DNA]</scope>
    <source>
        <strain evidence="22">CANDO_2_IC</strain>
    </source>
</reference>
<evidence type="ECO:0000256" key="11">
    <source>
        <dbReference type="ARBA" id="ARBA00022840"/>
    </source>
</evidence>
<dbReference type="Gene3D" id="3.30.470.20">
    <property type="entry name" value="ATP-grasp fold, B domain"/>
    <property type="match status" value="1"/>
</dbReference>
<evidence type="ECO:0000256" key="4">
    <source>
        <dbReference type="ARBA" id="ARBA00013263"/>
    </source>
</evidence>
<dbReference type="SUPFAM" id="SSF51246">
    <property type="entry name" value="Rudiment single hybrid motif"/>
    <property type="match status" value="1"/>
</dbReference>
<organism evidence="22 23">
    <name type="scientific">Candidatus Accumulibacter phosphatis</name>
    <dbReference type="NCBI Taxonomy" id="327160"/>
    <lineage>
        <taxon>Bacteria</taxon>
        <taxon>Pseudomonadati</taxon>
        <taxon>Pseudomonadota</taxon>
        <taxon>Betaproteobacteria</taxon>
        <taxon>Candidatus Accumulibacter</taxon>
    </lineage>
</organism>
<dbReference type="FunFam" id="3.40.50.20:FF:000010">
    <property type="entry name" value="Propionyl-CoA carboxylase subunit alpha"/>
    <property type="match status" value="1"/>
</dbReference>
<dbReference type="PROSITE" id="PS00866">
    <property type="entry name" value="CPSASE_1"/>
    <property type="match status" value="1"/>
</dbReference>
<dbReference type="NCBIfam" id="TIGR00514">
    <property type="entry name" value="accC"/>
    <property type="match status" value="1"/>
</dbReference>
<evidence type="ECO:0000256" key="10">
    <source>
        <dbReference type="ARBA" id="ARBA00022832"/>
    </source>
</evidence>
<dbReference type="InterPro" id="IPR011764">
    <property type="entry name" value="Biotin_carboxylation_dom"/>
</dbReference>
<comment type="pathway">
    <text evidence="2 19">Lipid metabolism; malonyl-CoA biosynthesis; malonyl-CoA from acetyl-CoA: step 1/1.</text>
</comment>
<dbReference type="InterPro" id="IPR005481">
    <property type="entry name" value="BC-like_N"/>
</dbReference>
<keyword evidence="11 18" id="KW-0067">ATP-binding</keyword>
<evidence type="ECO:0000256" key="8">
    <source>
        <dbReference type="ARBA" id="ARBA00022723"/>
    </source>
</evidence>
<feature type="domain" description="Biotin carboxylation" evidence="21">
    <location>
        <begin position="1"/>
        <end position="445"/>
    </location>
</feature>
<dbReference type="InterPro" id="IPR005482">
    <property type="entry name" value="Biotin_COase_C"/>
</dbReference>
<comment type="subunit">
    <text evidence="3 19">Acetyl-CoA carboxylase is a heterohexamer of biotin carboxyl carrier protein, biotin carboxylase and the two subunits of carboxyl transferase in a 2:2 complex.</text>
</comment>
<evidence type="ECO:0000256" key="19">
    <source>
        <dbReference type="RuleBase" id="RU365063"/>
    </source>
</evidence>
<evidence type="ECO:0000256" key="14">
    <source>
        <dbReference type="ARBA" id="ARBA00023160"/>
    </source>
</evidence>
<evidence type="ECO:0000256" key="6">
    <source>
        <dbReference type="ARBA" id="ARBA00022516"/>
    </source>
</evidence>
<evidence type="ECO:0000256" key="2">
    <source>
        <dbReference type="ARBA" id="ARBA00004956"/>
    </source>
</evidence>
<keyword evidence="15 19" id="KW-0092">Biotin</keyword>
<dbReference type="PROSITE" id="PS00867">
    <property type="entry name" value="CPSASE_2"/>
    <property type="match status" value="1"/>
</dbReference>
<evidence type="ECO:0000256" key="12">
    <source>
        <dbReference type="ARBA" id="ARBA00022842"/>
    </source>
</evidence>
<dbReference type="GO" id="GO:2001295">
    <property type="term" value="P:malonyl-CoA biosynthetic process"/>
    <property type="evidence" value="ECO:0007669"/>
    <property type="project" value="UniProtKB-UniPathway"/>
</dbReference>
<evidence type="ECO:0000313" key="23">
    <source>
        <dbReference type="Proteomes" id="UP000342300"/>
    </source>
</evidence>
<dbReference type="SUPFAM" id="SSF56059">
    <property type="entry name" value="Glutathione synthetase ATP-binding domain-like"/>
    <property type="match status" value="1"/>
</dbReference>
<dbReference type="NCBIfam" id="NF006367">
    <property type="entry name" value="PRK08591.1"/>
    <property type="match status" value="1"/>
</dbReference>
<dbReference type="GO" id="GO:0005524">
    <property type="term" value="F:ATP binding"/>
    <property type="evidence" value="ECO:0007669"/>
    <property type="project" value="UniProtKB-UniRule"/>
</dbReference>
<evidence type="ECO:0000256" key="9">
    <source>
        <dbReference type="ARBA" id="ARBA00022741"/>
    </source>
</evidence>
<evidence type="ECO:0000256" key="18">
    <source>
        <dbReference type="PROSITE-ProRule" id="PRU00409"/>
    </source>
</evidence>
<dbReference type="Pfam" id="PF00289">
    <property type="entry name" value="Biotin_carb_N"/>
    <property type="match status" value="1"/>
</dbReference>
<evidence type="ECO:0000259" key="21">
    <source>
        <dbReference type="PROSITE" id="PS50979"/>
    </source>
</evidence>
<dbReference type="PROSITE" id="PS50979">
    <property type="entry name" value="BC"/>
    <property type="match status" value="1"/>
</dbReference>
<evidence type="ECO:0000256" key="7">
    <source>
        <dbReference type="ARBA" id="ARBA00022598"/>
    </source>
</evidence>
<keyword evidence="13 19" id="KW-0443">Lipid metabolism</keyword>
<dbReference type="InterPro" id="IPR011054">
    <property type="entry name" value="Rudment_hybrid_motif"/>
</dbReference>
<dbReference type="Gene3D" id="3.40.50.20">
    <property type="match status" value="1"/>
</dbReference>
<dbReference type="PANTHER" id="PTHR48095:SF2">
    <property type="entry name" value="BIOTIN CARBOXYLASE, CHLOROPLASTIC"/>
    <property type="match status" value="1"/>
</dbReference>
<dbReference type="InterPro" id="IPR004549">
    <property type="entry name" value="Acetyl_CoA_COase_biotin_COase"/>
</dbReference>
<dbReference type="EC" id="6.3.4.14" evidence="4 19"/>
<sequence>MFGKVLIANRGEIALRIQRACRELGIKTVVVHSEADRDAKYVRLADESVCIGPPPSALSYLNIPSIISAAEVTDSEAIHPGYGFLSENADFAERVESSGFVFIGPRPETIRLMGDKVSAKEAMRAAEVPCVPGSLGVLPEDPKEILRLAKEVGYPVIIKAAGGGGGRGMRVVHTEAALLNAVTMTRTEAQNFFGNPNVYLEKYLENPRHIEIQVLADSFRNAVFLGERDCSMQRRHQKIIEEAPAPGIAARHIARIGERCAEACRRINYRGAGTFEFLYENGEFYFIEMNTRIQVEHPVTELISGIDLVAEQIRIADGERLRFKQRDLAFRGHAIECRINAEDPFTFVPSPGKISVYHPPGGPGIRVDSHIYQGYTVPSHYDSMVAKVISYGDTRDQAIRRMRTALSEMSIEGIKTNIALHQELMHDARFMEGGTSIHYLEHRLAAKNELKKGG</sequence>
<evidence type="ECO:0000256" key="13">
    <source>
        <dbReference type="ARBA" id="ARBA00023098"/>
    </source>
</evidence>
<keyword evidence="10 19" id="KW-0276">Fatty acid metabolism</keyword>
<accession>A0A6A7RNX5</accession>
<dbReference type="InterPro" id="IPR051602">
    <property type="entry name" value="ACC_Biotin_Carboxylase"/>
</dbReference>
<dbReference type="SUPFAM" id="SSF52440">
    <property type="entry name" value="PreATP-grasp domain"/>
    <property type="match status" value="1"/>
</dbReference>
<dbReference type="PROSITE" id="PS50975">
    <property type="entry name" value="ATP_GRASP"/>
    <property type="match status" value="1"/>
</dbReference>
<dbReference type="InterPro" id="IPR016185">
    <property type="entry name" value="PreATP-grasp_dom_sf"/>
</dbReference>
<proteinExistence type="predicted"/>
<evidence type="ECO:0000256" key="3">
    <source>
        <dbReference type="ARBA" id="ARBA00011750"/>
    </source>
</evidence>
<dbReference type="GO" id="GO:0046872">
    <property type="term" value="F:metal ion binding"/>
    <property type="evidence" value="ECO:0007669"/>
    <property type="project" value="UniProtKB-KW"/>
</dbReference>
<keyword evidence="7 19" id="KW-0436">Ligase</keyword>
<dbReference type="InterPro" id="IPR013815">
    <property type="entry name" value="ATP_grasp_subdomain_1"/>
</dbReference>
<gene>
    <name evidence="22" type="primary">accC</name>
    <name evidence="22" type="ORF">CRU78_01350</name>
</gene>
<keyword evidence="12" id="KW-0460">Magnesium</keyword>
<dbReference type="GO" id="GO:0004075">
    <property type="term" value="F:biotin carboxylase activity"/>
    <property type="evidence" value="ECO:0007669"/>
    <property type="project" value="UniProtKB-EC"/>
</dbReference>
<protein>
    <recommendedName>
        <fullName evidence="5 19">Biotin carboxylase</fullName>
        <ecNumber evidence="4 19">6.3.4.14</ecNumber>
    </recommendedName>
    <alternativeName>
        <fullName evidence="16 19">Acetyl-coenzyme A carboxylase biotin carboxylase subunit A</fullName>
    </alternativeName>
</protein>
<keyword evidence="9 18" id="KW-0547">Nucleotide-binding</keyword>
<dbReference type="Pfam" id="PF02785">
    <property type="entry name" value="Biotin_carb_C"/>
    <property type="match status" value="1"/>
</dbReference>
<comment type="caution">
    <text evidence="22">The sequence shown here is derived from an EMBL/GenBank/DDBJ whole genome shotgun (WGS) entry which is preliminary data.</text>
</comment>
<dbReference type="PANTHER" id="PTHR48095">
    <property type="entry name" value="PYRUVATE CARBOXYLASE SUBUNIT A"/>
    <property type="match status" value="1"/>
</dbReference>
<dbReference type="InterPro" id="IPR005479">
    <property type="entry name" value="CPAse_ATP-bd"/>
</dbReference>
<feature type="domain" description="ATP-grasp" evidence="20">
    <location>
        <begin position="120"/>
        <end position="317"/>
    </location>
</feature>
<dbReference type="Gene3D" id="3.30.1490.20">
    <property type="entry name" value="ATP-grasp fold, A domain"/>
    <property type="match status" value="1"/>
</dbReference>
<dbReference type="UniPathway" id="UPA00655">
    <property type="reaction ID" value="UER00711"/>
</dbReference>
<dbReference type="Proteomes" id="UP000342300">
    <property type="component" value="Unassembled WGS sequence"/>
</dbReference>
<comment type="catalytic activity">
    <reaction evidence="17 19">
        <text>N(6)-biotinyl-L-lysyl-[protein] + hydrogencarbonate + ATP = N(6)-carboxybiotinyl-L-lysyl-[protein] + ADP + phosphate + H(+)</text>
        <dbReference type="Rhea" id="RHEA:13501"/>
        <dbReference type="Rhea" id="RHEA-COMP:10505"/>
        <dbReference type="Rhea" id="RHEA-COMP:10506"/>
        <dbReference type="ChEBI" id="CHEBI:15378"/>
        <dbReference type="ChEBI" id="CHEBI:17544"/>
        <dbReference type="ChEBI" id="CHEBI:30616"/>
        <dbReference type="ChEBI" id="CHEBI:43474"/>
        <dbReference type="ChEBI" id="CHEBI:83144"/>
        <dbReference type="ChEBI" id="CHEBI:83145"/>
        <dbReference type="ChEBI" id="CHEBI:456216"/>
        <dbReference type="EC" id="6.3.4.14"/>
    </reaction>
</comment>
<dbReference type="SMART" id="SM00878">
    <property type="entry name" value="Biotin_carb_C"/>
    <property type="match status" value="1"/>
</dbReference>